<dbReference type="AlphaFoldDB" id="A0A562QEB6"/>
<dbReference type="RefSeq" id="WP_144451308.1">
    <property type="nucleotide sequence ID" value="NZ_VLKZ01000009.1"/>
</dbReference>
<dbReference type="SUPFAM" id="SSF54001">
    <property type="entry name" value="Cysteine proteinases"/>
    <property type="match status" value="1"/>
</dbReference>
<evidence type="ECO:0000313" key="2">
    <source>
        <dbReference type="Proteomes" id="UP000315711"/>
    </source>
</evidence>
<dbReference type="Proteomes" id="UP000315711">
    <property type="component" value="Unassembled WGS sequence"/>
</dbReference>
<accession>A0A562QEB6</accession>
<organism evidence="1 2">
    <name type="scientific">Halalkalibacter nanhaiisediminis</name>
    <dbReference type="NCBI Taxonomy" id="688079"/>
    <lineage>
        <taxon>Bacteria</taxon>
        <taxon>Bacillati</taxon>
        <taxon>Bacillota</taxon>
        <taxon>Bacilli</taxon>
        <taxon>Bacillales</taxon>
        <taxon>Bacillaceae</taxon>
        <taxon>Halalkalibacter</taxon>
    </lineage>
</organism>
<evidence type="ECO:0000313" key="1">
    <source>
        <dbReference type="EMBL" id="TWI54520.1"/>
    </source>
</evidence>
<gene>
    <name evidence="1" type="ORF">IQ10_03073</name>
</gene>
<keyword evidence="2" id="KW-1185">Reference proteome</keyword>
<dbReference type="OrthoDB" id="1645744at2"/>
<dbReference type="InterPro" id="IPR038765">
    <property type="entry name" value="Papain-like_cys_pep_sf"/>
</dbReference>
<proteinExistence type="predicted"/>
<name>A0A562QEB6_9BACI</name>
<comment type="caution">
    <text evidence="1">The sequence shown here is derived from an EMBL/GenBank/DDBJ whole genome shotgun (WGS) entry which is preliminary data.</text>
</comment>
<reference evidence="1 2" key="1">
    <citation type="journal article" date="2015" name="Stand. Genomic Sci.">
        <title>Genomic Encyclopedia of Bacterial and Archaeal Type Strains, Phase III: the genomes of soil and plant-associated and newly described type strains.</title>
        <authorList>
            <person name="Whitman W.B."/>
            <person name="Woyke T."/>
            <person name="Klenk H.P."/>
            <person name="Zhou Y."/>
            <person name="Lilburn T.G."/>
            <person name="Beck B.J."/>
            <person name="De Vos P."/>
            <person name="Vandamme P."/>
            <person name="Eisen J.A."/>
            <person name="Garrity G."/>
            <person name="Hugenholtz P."/>
            <person name="Kyrpides N.C."/>
        </authorList>
    </citation>
    <scope>NUCLEOTIDE SEQUENCE [LARGE SCALE GENOMIC DNA]</scope>
    <source>
        <strain evidence="1 2">CGMCC 1.10116</strain>
    </source>
</reference>
<dbReference type="EMBL" id="VLKZ01000009">
    <property type="protein sequence ID" value="TWI54520.1"/>
    <property type="molecule type" value="Genomic_DNA"/>
</dbReference>
<sequence length="187" mass="21934">MESKDYVYILLTDTGTLFTKSIKTYTRAPYNHVSLAFDKELNELYSFGRKNPRNPLNGGFVKEDILHGTYRRYPETTCAIYALEISNRERQKLERVIEVFKKNQRRFMYNLIGLVGVSLNEPVELTSSYFCSQFVSEVVHRAGIRLWDKLPALVTPDDFRKNDKLTIVYEGKLFDYEPVKQKLEQEI</sequence>
<dbReference type="Gene3D" id="3.90.1720.10">
    <property type="entry name" value="endopeptidase domain like (from Nostoc punctiforme)"/>
    <property type="match status" value="1"/>
</dbReference>
<evidence type="ECO:0008006" key="3">
    <source>
        <dbReference type="Google" id="ProtNLM"/>
    </source>
</evidence>
<protein>
    <recommendedName>
        <fullName evidence="3">Permuted papain-like amidase YaeF/Yiix C92 family enzyme</fullName>
    </recommendedName>
</protein>